<dbReference type="Proteomes" id="UP000467124">
    <property type="component" value="Unassembled WGS sequence"/>
</dbReference>
<keyword evidence="2 5" id="KW-0812">Transmembrane</keyword>
<comment type="subcellular location">
    <subcellularLocation>
        <location evidence="1">Membrane</location>
        <topology evidence="1">Multi-pass membrane protein</topology>
    </subcellularLocation>
</comment>
<reference evidence="6 7" key="1">
    <citation type="journal article" date="2019" name="Nat. Commun.">
        <title>The antimicrobial potential of Streptomyces from insect microbiomes.</title>
        <authorList>
            <person name="Chevrette M.G."/>
            <person name="Carlson C.M."/>
            <person name="Ortega H.E."/>
            <person name="Thomas C."/>
            <person name="Ananiev G.E."/>
            <person name="Barns K.J."/>
            <person name="Book A.J."/>
            <person name="Cagnazzo J."/>
            <person name="Carlos C."/>
            <person name="Flanigan W."/>
            <person name="Grubbs K.J."/>
            <person name="Horn H.A."/>
            <person name="Hoffmann F.M."/>
            <person name="Klassen J.L."/>
            <person name="Knack J.J."/>
            <person name="Lewin G.R."/>
            <person name="McDonald B.R."/>
            <person name="Muller L."/>
            <person name="Melo W.G.P."/>
            <person name="Pinto-Tomas A.A."/>
            <person name="Schmitz A."/>
            <person name="Wendt-Pienkowski E."/>
            <person name="Wildman S."/>
            <person name="Zhao M."/>
            <person name="Zhang F."/>
            <person name="Bugni T.S."/>
            <person name="Andes D.R."/>
            <person name="Pupo M.T."/>
            <person name="Currie C.R."/>
        </authorList>
    </citation>
    <scope>NUCLEOTIDE SEQUENCE [LARGE SCALE GENOMIC DNA]</scope>
    <source>
        <strain evidence="6 7">SID5840</strain>
    </source>
</reference>
<dbReference type="InterPro" id="IPR019109">
    <property type="entry name" value="MamF_MmsF"/>
</dbReference>
<dbReference type="AlphaFoldDB" id="A0A7K2IWF4"/>
<evidence type="ECO:0000313" key="7">
    <source>
        <dbReference type="Proteomes" id="UP000467124"/>
    </source>
</evidence>
<organism evidence="6 7">
    <name type="scientific">Nocardiopsis alba</name>
    <dbReference type="NCBI Taxonomy" id="53437"/>
    <lineage>
        <taxon>Bacteria</taxon>
        <taxon>Bacillati</taxon>
        <taxon>Actinomycetota</taxon>
        <taxon>Actinomycetes</taxon>
        <taxon>Streptosporangiales</taxon>
        <taxon>Nocardiopsidaceae</taxon>
        <taxon>Nocardiopsis</taxon>
    </lineage>
</organism>
<proteinExistence type="predicted"/>
<feature type="transmembrane region" description="Helical" evidence="5">
    <location>
        <begin position="15"/>
        <end position="40"/>
    </location>
</feature>
<sequence length="126" mass="13464">MSAAPAPVGGGRDVLAAMLAHLSGFVFAFLGWIPPLAVYLAERERSPFARHHAAEATNFQLTLLIPYLLSGVLYVVLGLFLGDLAWIGPLLVALIWLVAIVLGVIAASGANNGAWNRYPFALRLLK</sequence>
<evidence type="ECO:0000256" key="4">
    <source>
        <dbReference type="ARBA" id="ARBA00023136"/>
    </source>
</evidence>
<evidence type="ECO:0000256" key="1">
    <source>
        <dbReference type="ARBA" id="ARBA00004141"/>
    </source>
</evidence>
<dbReference type="EMBL" id="WWHY01000001">
    <property type="protein sequence ID" value="MYR34281.1"/>
    <property type="molecule type" value="Genomic_DNA"/>
</dbReference>
<dbReference type="Pfam" id="PF09685">
    <property type="entry name" value="MamF_MmsF"/>
    <property type="match status" value="1"/>
</dbReference>
<evidence type="ECO:0000256" key="3">
    <source>
        <dbReference type="ARBA" id="ARBA00022989"/>
    </source>
</evidence>
<feature type="transmembrane region" description="Helical" evidence="5">
    <location>
        <begin position="86"/>
        <end position="107"/>
    </location>
</feature>
<keyword evidence="4 5" id="KW-0472">Membrane</keyword>
<evidence type="ECO:0000313" key="6">
    <source>
        <dbReference type="EMBL" id="MYR34281.1"/>
    </source>
</evidence>
<keyword evidence="3 5" id="KW-1133">Transmembrane helix</keyword>
<evidence type="ECO:0000256" key="5">
    <source>
        <dbReference type="SAM" id="Phobius"/>
    </source>
</evidence>
<feature type="transmembrane region" description="Helical" evidence="5">
    <location>
        <begin position="61"/>
        <end position="80"/>
    </location>
</feature>
<protein>
    <submittedName>
        <fullName evidence="6">DUF4870 domain-containing protein</fullName>
    </submittedName>
</protein>
<evidence type="ECO:0000256" key="2">
    <source>
        <dbReference type="ARBA" id="ARBA00022692"/>
    </source>
</evidence>
<dbReference type="RefSeq" id="WP_161111485.1">
    <property type="nucleotide sequence ID" value="NZ_JBEXQO010000001.1"/>
</dbReference>
<comment type="caution">
    <text evidence="6">The sequence shown here is derived from an EMBL/GenBank/DDBJ whole genome shotgun (WGS) entry which is preliminary data.</text>
</comment>
<name>A0A7K2IWF4_9ACTN</name>
<gene>
    <name evidence="6" type="ORF">GTW20_19015</name>
</gene>
<accession>A0A7K2IWF4</accession>